<dbReference type="STRING" id="640635.SAMN04489806_0424"/>
<evidence type="ECO:0000313" key="8">
    <source>
        <dbReference type="EMBL" id="SEB39939.1"/>
    </source>
</evidence>
<dbReference type="Pfam" id="PF00861">
    <property type="entry name" value="Ribosomal_L18p"/>
    <property type="match status" value="1"/>
</dbReference>
<dbReference type="GO" id="GO:0006412">
    <property type="term" value="P:translation"/>
    <property type="evidence" value="ECO:0007669"/>
    <property type="project" value="UniProtKB-UniRule"/>
</dbReference>
<dbReference type="FunFam" id="3.30.420.100:FF:000001">
    <property type="entry name" value="50S ribosomal protein L18"/>
    <property type="match status" value="1"/>
</dbReference>
<keyword evidence="4 7" id="KW-0689">Ribosomal protein</keyword>
<comment type="similarity">
    <text evidence="1 7">Belongs to the universal ribosomal protein uL18 family.</text>
</comment>
<reference evidence="8 9" key="1">
    <citation type="submission" date="2016-10" db="EMBL/GenBank/DDBJ databases">
        <authorList>
            <person name="de Groot N.N."/>
        </authorList>
    </citation>
    <scope>NUCLEOTIDE SEQUENCE [LARGE SCALE GENOMIC DNA]</scope>
    <source>
        <strain evidence="8 9">DSM 21799</strain>
    </source>
</reference>
<evidence type="ECO:0000256" key="5">
    <source>
        <dbReference type="ARBA" id="ARBA00023274"/>
    </source>
</evidence>
<dbReference type="CDD" id="cd00432">
    <property type="entry name" value="Ribosomal_L18_L5e"/>
    <property type="match status" value="1"/>
</dbReference>
<dbReference type="RefSeq" id="WP_091179358.1">
    <property type="nucleotide sequence ID" value="NZ_FNRY01000001.1"/>
</dbReference>
<evidence type="ECO:0000256" key="3">
    <source>
        <dbReference type="ARBA" id="ARBA00022884"/>
    </source>
</evidence>
<name>A0A1H4J0V0_9MICO</name>
<keyword evidence="2 7" id="KW-0699">rRNA-binding</keyword>
<keyword evidence="3 7" id="KW-0694">RNA-binding</keyword>
<dbReference type="GO" id="GO:0022625">
    <property type="term" value="C:cytosolic large ribosomal subunit"/>
    <property type="evidence" value="ECO:0007669"/>
    <property type="project" value="TreeGrafter"/>
</dbReference>
<gene>
    <name evidence="7" type="primary">rplR</name>
    <name evidence="8" type="ORF">SAMN04489806_0424</name>
</gene>
<dbReference type="OrthoDB" id="9810939at2"/>
<dbReference type="NCBIfam" id="TIGR00060">
    <property type="entry name" value="L18_bact"/>
    <property type="match status" value="1"/>
</dbReference>
<dbReference type="InterPro" id="IPR057268">
    <property type="entry name" value="Ribosomal_L18"/>
</dbReference>
<dbReference type="InterPro" id="IPR004389">
    <property type="entry name" value="Ribosomal_uL18_bac-type"/>
</dbReference>
<organism evidence="8 9">
    <name type="scientific">Paramicrobacterium humi</name>
    <dbReference type="NCBI Taxonomy" id="640635"/>
    <lineage>
        <taxon>Bacteria</taxon>
        <taxon>Bacillati</taxon>
        <taxon>Actinomycetota</taxon>
        <taxon>Actinomycetes</taxon>
        <taxon>Micrococcales</taxon>
        <taxon>Microbacteriaceae</taxon>
        <taxon>Paramicrobacterium</taxon>
    </lineage>
</organism>
<dbReference type="PANTHER" id="PTHR12899">
    <property type="entry name" value="39S RIBOSOMAL PROTEIN L18, MITOCHONDRIAL"/>
    <property type="match status" value="1"/>
</dbReference>
<dbReference type="HAMAP" id="MF_01337_B">
    <property type="entry name" value="Ribosomal_uL18_B"/>
    <property type="match status" value="1"/>
</dbReference>
<dbReference type="PANTHER" id="PTHR12899:SF3">
    <property type="entry name" value="LARGE RIBOSOMAL SUBUNIT PROTEIN UL18M"/>
    <property type="match status" value="1"/>
</dbReference>
<dbReference type="GO" id="GO:0003735">
    <property type="term" value="F:structural constituent of ribosome"/>
    <property type="evidence" value="ECO:0007669"/>
    <property type="project" value="InterPro"/>
</dbReference>
<dbReference type="Gene3D" id="3.30.420.100">
    <property type="match status" value="1"/>
</dbReference>
<dbReference type="AlphaFoldDB" id="A0A1H4J0V0"/>
<comment type="function">
    <text evidence="7">This is one of the proteins that bind and probably mediate the attachment of the 5S RNA into the large ribosomal subunit, where it forms part of the central protuberance.</text>
</comment>
<comment type="subunit">
    <text evidence="7">Part of the 50S ribosomal subunit; part of the 5S rRNA/L5/L18/L25 subcomplex. Contacts the 5S and 23S rRNAs.</text>
</comment>
<accession>A0A1H4J0V0</accession>
<evidence type="ECO:0000256" key="6">
    <source>
        <dbReference type="ARBA" id="ARBA00035197"/>
    </source>
</evidence>
<dbReference type="GO" id="GO:0008097">
    <property type="term" value="F:5S rRNA binding"/>
    <property type="evidence" value="ECO:0007669"/>
    <property type="project" value="TreeGrafter"/>
</dbReference>
<keyword evidence="9" id="KW-1185">Reference proteome</keyword>
<proteinExistence type="inferred from homology"/>
<sequence>MAVKTKSSARDRRHARLRKKIAGTADRPRLVVNRSARHVFVQVVDDAKGQTIVSASTLESDLRSFDGDKSAKAKKVGELVAERAKQAGIESVVFDRGGNRYAGRVAAIAEGAREGGLNL</sequence>
<keyword evidence="5 7" id="KW-0687">Ribonucleoprotein</keyword>
<dbReference type="Proteomes" id="UP000199183">
    <property type="component" value="Unassembled WGS sequence"/>
</dbReference>
<evidence type="ECO:0000256" key="7">
    <source>
        <dbReference type="HAMAP-Rule" id="MF_01337"/>
    </source>
</evidence>
<protein>
    <recommendedName>
        <fullName evidence="6 7">Large ribosomal subunit protein uL18</fullName>
    </recommendedName>
</protein>
<evidence type="ECO:0000313" key="9">
    <source>
        <dbReference type="Proteomes" id="UP000199183"/>
    </source>
</evidence>
<dbReference type="InterPro" id="IPR005484">
    <property type="entry name" value="Ribosomal_uL18_bac/plant/anim"/>
</dbReference>
<evidence type="ECO:0000256" key="2">
    <source>
        <dbReference type="ARBA" id="ARBA00022730"/>
    </source>
</evidence>
<dbReference type="SUPFAM" id="SSF53137">
    <property type="entry name" value="Translational machinery components"/>
    <property type="match status" value="1"/>
</dbReference>
<evidence type="ECO:0000256" key="4">
    <source>
        <dbReference type="ARBA" id="ARBA00022980"/>
    </source>
</evidence>
<evidence type="ECO:0000256" key="1">
    <source>
        <dbReference type="ARBA" id="ARBA00007116"/>
    </source>
</evidence>
<dbReference type="EMBL" id="FNRY01000001">
    <property type="protein sequence ID" value="SEB39939.1"/>
    <property type="molecule type" value="Genomic_DNA"/>
</dbReference>